<feature type="non-terminal residue" evidence="1">
    <location>
        <position position="1"/>
    </location>
</feature>
<protein>
    <submittedName>
        <fullName evidence="1">25056_t:CDS:1</fullName>
    </submittedName>
</protein>
<organism evidence="1 2">
    <name type="scientific">Cetraspora pellucida</name>
    <dbReference type="NCBI Taxonomy" id="1433469"/>
    <lineage>
        <taxon>Eukaryota</taxon>
        <taxon>Fungi</taxon>
        <taxon>Fungi incertae sedis</taxon>
        <taxon>Mucoromycota</taxon>
        <taxon>Glomeromycotina</taxon>
        <taxon>Glomeromycetes</taxon>
        <taxon>Diversisporales</taxon>
        <taxon>Gigasporaceae</taxon>
        <taxon>Cetraspora</taxon>
    </lineage>
</organism>
<keyword evidence="2" id="KW-1185">Reference proteome</keyword>
<name>A0A9N9PJ30_9GLOM</name>
<evidence type="ECO:0000313" key="1">
    <source>
        <dbReference type="EMBL" id="CAG8821402.1"/>
    </source>
</evidence>
<gene>
    <name evidence="1" type="ORF">CPELLU_LOCUS19722</name>
</gene>
<accession>A0A9N9PJ30</accession>
<sequence length="50" mass="5888">ICAPLLKKEKEEAEQFLEVIYNENLKCSKQSTLVDCWNIVEKKLVIKIHK</sequence>
<evidence type="ECO:0000313" key="2">
    <source>
        <dbReference type="Proteomes" id="UP000789759"/>
    </source>
</evidence>
<comment type="caution">
    <text evidence="1">The sequence shown here is derived from an EMBL/GenBank/DDBJ whole genome shotgun (WGS) entry which is preliminary data.</text>
</comment>
<proteinExistence type="predicted"/>
<dbReference type="EMBL" id="CAJVQA010050382">
    <property type="protein sequence ID" value="CAG8821402.1"/>
    <property type="molecule type" value="Genomic_DNA"/>
</dbReference>
<dbReference type="AlphaFoldDB" id="A0A9N9PJ30"/>
<reference evidence="1" key="1">
    <citation type="submission" date="2021-06" db="EMBL/GenBank/DDBJ databases">
        <authorList>
            <person name="Kallberg Y."/>
            <person name="Tangrot J."/>
            <person name="Rosling A."/>
        </authorList>
    </citation>
    <scope>NUCLEOTIDE SEQUENCE</scope>
    <source>
        <strain evidence="1">FL966</strain>
    </source>
</reference>
<dbReference type="Proteomes" id="UP000789759">
    <property type="component" value="Unassembled WGS sequence"/>
</dbReference>